<organism evidence="13 14">
    <name type="scientific">Chaetoceros tenuissimus</name>
    <dbReference type="NCBI Taxonomy" id="426638"/>
    <lineage>
        <taxon>Eukaryota</taxon>
        <taxon>Sar</taxon>
        <taxon>Stramenopiles</taxon>
        <taxon>Ochrophyta</taxon>
        <taxon>Bacillariophyta</taxon>
        <taxon>Coscinodiscophyceae</taxon>
        <taxon>Chaetocerotophycidae</taxon>
        <taxon>Chaetocerotales</taxon>
        <taxon>Chaetocerotaceae</taxon>
        <taxon>Chaetoceros</taxon>
    </lineage>
</organism>
<dbReference type="Gene3D" id="3.40.50.410">
    <property type="entry name" value="von Willebrand factor, type A domain"/>
    <property type="match status" value="1"/>
</dbReference>
<dbReference type="GO" id="GO:0004386">
    <property type="term" value="F:helicase activity"/>
    <property type="evidence" value="ECO:0007669"/>
    <property type="project" value="UniProtKB-KW"/>
</dbReference>
<dbReference type="PANTHER" id="PTHR12604:SF4">
    <property type="entry name" value="X-RAY REPAIR CROSS-COMPLEMENTING PROTEIN 5"/>
    <property type="match status" value="1"/>
</dbReference>
<dbReference type="SUPFAM" id="SSF53300">
    <property type="entry name" value="vWA-like"/>
    <property type="match status" value="1"/>
</dbReference>
<keyword evidence="7" id="KW-0238">DNA-binding</keyword>
<dbReference type="InterPro" id="IPR036465">
    <property type="entry name" value="vWFA_dom_sf"/>
</dbReference>
<dbReference type="GO" id="GO:0005524">
    <property type="term" value="F:ATP binding"/>
    <property type="evidence" value="ECO:0007669"/>
    <property type="project" value="UniProtKB-KW"/>
</dbReference>
<keyword evidence="2" id="KW-0547">Nucleotide-binding</keyword>
<evidence type="ECO:0000256" key="7">
    <source>
        <dbReference type="ARBA" id="ARBA00023125"/>
    </source>
</evidence>
<feature type="compositionally biased region" description="Basic and acidic residues" evidence="11">
    <location>
        <begin position="232"/>
        <end position="241"/>
    </location>
</feature>
<dbReference type="InterPro" id="IPR005161">
    <property type="entry name" value="Ku_N"/>
</dbReference>
<evidence type="ECO:0000313" key="13">
    <source>
        <dbReference type="EMBL" id="GFH53521.1"/>
    </source>
</evidence>
<dbReference type="InterPro" id="IPR016194">
    <property type="entry name" value="SPOC-like_C_dom_sf"/>
</dbReference>
<feature type="compositionally biased region" description="Acidic residues" evidence="11">
    <location>
        <begin position="221"/>
        <end position="230"/>
    </location>
</feature>
<dbReference type="GO" id="GO:0043564">
    <property type="term" value="C:Ku70:Ku80 complex"/>
    <property type="evidence" value="ECO:0007669"/>
    <property type="project" value="TreeGrafter"/>
</dbReference>
<keyword evidence="8" id="KW-0233">DNA recombination</keyword>
<name>A0AAD3H7X0_9STRA</name>
<dbReference type="GO" id="GO:0042162">
    <property type="term" value="F:telomeric DNA binding"/>
    <property type="evidence" value="ECO:0007669"/>
    <property type="project" value="TreeGrafter"/>
</dbReference>
<protein>
    <recommendedName>
        <fullName evidence="12">VWFA domain-containing protein</fullName>
    </recommendedName>
</protein>
<evidence type="ECO:0000256" key="10">
    <source>
        <dbReference type="ARBA" id="ARBA00023242"/>
    </source>
</evidence>
<evidence type="ECO:0000256" key="9">
    <source>
        <dbReference type="ARBA" id="ARBA00023204"/>
    </source>
</evidence>
<evidence type="ECO:0000256" key="8">
    <source>
        <dbReference type="ARBA" id="ARBA00023172"/>
    </source>
</evidence>
<evidence type="ECO:0000256" key="6">
    <source>
        <dbReference type="ARBA" id="ARBA00022840"/>
    </source>
</evidence>
<dbReference type="EMBL" id="BLLK01000047">
    <property type="protein sequence ID" value="GFH53521.1"/>
    <property type="molecule type" value="Genomic_DNA"/>
</dbReference>
<dbReference type="AlphaFoldDB" id="A0AAD3H7X0"/>
<dbReference type="SUPFAM" id="SSF100939">
    <property type="entry name" value="SPOC domain-like"/>
    <property type="match status" value="1"/>
</dbReference>
<dbReference type="Proteomes" id="UP001054902">
    <property type="component" value="Unassembled WGS sequence"/>
</dbReference>
<dbReference type="InterPro" id="IPR006164">
    <property type="entry name" value="DNA_bd_Ku70/Ku80"/>
</dbReference>
<dbReference type="Gene3D" id="2.40.290.10">
    <property type="match status" value="1"/>
</dbReference>
<dbReference type="Gene3D" id="1.10.1600.10">
    <property type="match status" value="1"/>
</dbReference>
<dbReference type="InterPro" id="IPR002035">
    <property type="entry name" value="VWF_A"/>
</dbReference>
<proteinExistence type="predicted"/>
<evidence type="ECO:0000259" key="12">
    <source>
        <dbReference type="PROSITE" id="PS50234"/>
    </source>
</evidence>
<comment type="subcellular location">
    <subcellularLocation>
        <location evidence="1">Nucleus</location>
    </subcellularLocation>
</comment>
<dbReference type="Pfam" id="PF03731">
    <property type="entry name" value="Ku_N"/>
    <property type="match status" value="1"/>
</dbReference>
<keyword evidence="14" id="KW-1185">Reference proteome</keyword>
<comment type="caution">
    <text evidence="13">The sequence shown here is derived from an EMBL/GenBank/DDBJ whole genome shotgun (WGS) entry which is preliminary data.</text>
</comment>
<feature type="region of interest" description="Disordered" evidence="11">
    <location>
        <begin position="221"/>
        <end position="284"/>
    </location>
</feature>
<feature type="region of interest" description="Disordered" evidence="11">
    <location>
        <begin position="20"/>
        <end position="41"/>
    </location>
</feature>
<sequence length="653" mass="72694">MASRTSKQAVVYILDASPSMNEPYKNAGNDSTSNKETNKQTKLEAAKEAITGLVTELMLESKTNECSIIVLNTEKTNHHLHSDDDKEVQDALDEDDDYEIMFPKITELCPIIRPNLDLLRDLQKVSVVANERDSLDEDESRQGGFCDGILLAASSMRKKTAGKKFARKIILFTDAERQVDIHFDLLDDAIEDLRDMNCTMTVIGLDFERSAEFDEAAAIEAGEQNEDQQEGGDPKHRRDSDDTTVEEGETNIEQDQEDTNTNDIDMDERPDSPSDEQVRAERVKDDNEMFLISFTKYTGGEVHAASDIQQMLTESMGKRLTKSTLNKIEFHIAPGIAVNARMSIATSRQNVPSLKKHAVSFDAEGNSIRNMFGEIIGEPIVQDTSHWDVDKEDIEVFLIDRADAYAYGSDLIPIGKLDLEGLKQRSPPKVSIIGYVSTSRIPISAWIGPMRLLSGPGAKAGTAISALAQALEKTNQFAIVRYIKQTDADPEMGILSPYTPKSDDDEEESKSKPKYLSYTKIPFADDVESLLMLPLVNDISGEKGQKACDELIDAFMLPDDALVSSKIPNPAIRTFRKTMIKRALDRDFKGIVGGRDEIDEGCDVISTPQNILKKGKDACERFRRAFPLEVVEQTTKKGRAKKKFLLSDSQNSI</sequence>
<keyword evidence="5" id="KW-0347">Helicase</keyword>
<reference evidence="13 14" key="1">
    <citation type="journal article" date="2021" name="Sci. Rep.">
        <title>The genome of the diatom Chaetoceros tenuissimus carries an ancient integrated fragment of an extant virus.</title>
        <authorList>
            <person name="Hongo Y."/>
            <person name="Kimura K."/>
            <person name="Takaki Y."/>
            <person name="Yoshida Y."/>
            <person name="Baba S."/>
            <person name="Kobayashi G."/>
            <person name="Nagasaki K."/>
            <person name="Hano T."/>
            <person name="Tomaru Y."/>
        </authorList>
    </citation>
    <scope>NUCLEOTIDE SEQUENCE [LARGE SCALE GENOMIC DNA]</scope>
    <source>
        <strain evidence="13 14">NIES-3715</strain>
    </source>
</reference>
<evidence type="ECO:0000256" key="4">
    <source>
        <dbReference type="ARBA" id="ARBA00022801"/>
    </source>
</evidence>
<keyword evidence="10" id="KW-0539">Nucleus</keyword>
<dbReference type="GO" id="GO:0006310">
    <property type="term" value="P:DNA recombination"/>
    <property type="evidence" value="ECO:0007669"/>
    <property type="project" value="UniProtKB-KW"/>
</dbReference>
<evidence type="ECO:0000256" key="2">
    <source>
        <dbReference type="ARBA" id="ARBA00022741"/>
    </source>
</evidence>
<keyword evidence="3" id="KW-0227">DNA damage</keyword>
<dbReference type="PANTHER" id="PTHR12604">
    <property type="entry name" value="KU AUTOANTIGEN DNA HELICASE"/>
    <property type="match status" value="1"/>
</dbReference>
<dbReference type="SMART" id="SM00559">
    <property type="entry name" value="Ku78"/>
    <property type="match status" value="1"/>
</dbReference>
<gene>
    <name evidence="13" type="ORF">CTEN210_09997</name>
</gene>
<dbReference type="PROSITE" id="PS50234">
    <property type="entry name" value="VWFA"/>
    <property type="match status" value="1"/>
</dbReference>
<evidence type="ECO:0000256" key="1">
    <source>
        <dbReference type="ARBA" id="ARBA00004123"/>
    </source>
</evidence>
<evidence type="ECO:0000313" key="14">
    <source>
        <dbReference type="Proteomes" id="UP001054902"/>
    </source>
</evidence>
<feature type="domain" description="VWFA" evidence="12">
    <location>
        <begin position="9"/>
        <end position="264"/>
    </location>
</feature>
<keyword evidence="4" id="KW-0378">Hydrolase</keyword>
<keyword evidence="6" id="KW-0067">ATP-binding</keyword>
<dbReference type="GO" id="GO:0000723">
    <property type="term" value="P:telomere maintenance"/>
    <property type="evidence" value="ECO:0007669"/>
    <property type="project" value="TreeGrafter"/>
</dbReference>
<dbReference type="GO" id="GO:0006303">
    <property type="term" value="P:double-strand break repair via nonhomologous end joining"/>
    <property type="evidence" value="ECO:0007669"/>
    <property type="project" value="InterPro"/>
</dbReference>
<keyword evidence="9" id="KW-0234">DNA repair</keyword>
<dbReference type="GO" id="GO:0003690">
    <property type="term" value="F:double-stranded DNA binding"/>
    <property type="evidence" value="ECO:0007669"/>
    <property type="project" value="TreeGrafter"/>
</dbReference>
<accession>A0AAD3H7X0</accession>
<evidence type="ECO:0000256" key="5">
    <source>
        <dbReference type="ARBA" id="ARBA00022806"/>
    </source>
</evidence>
<feature type="compositionally biased region" description="Basic and acidic residues" evidence="11">
    <location>
        <begin position="267"/>
        <end position="284"/>
    </location>
</feature>
<dbReference type="Pfam" id="PF02735">
    <property type="entry name" value="Ku"/>
    <property type="match status" value="1"/>
</dbReference>
<feature type="compositionally biased region" description="Acidic residues" evidence="11">
    <location>
        <begin position="242"/>
        <end position="266"/>
    </location>
</feature>
<dbReference type="GO" id="GO:0016787">
    <property type="term" value="F:hydrolase activity"/>
    <property type="evidence" value="ECO:0007669"/>
    <property type="project" value="UniProtKB-KW"/>
</dbReference>
<evidence type="ECO:0000256" key="3">
    <source>
        <dbReference type="ARBA" id="ARBA00022763"/>
    </source>
</evidence>
<evidence type="ECO:0000256" key="11">
    <source>
        <dbReference type="SAM" id="MobiDB-lite"/>
    </source>
</evidence>